<evidence type="ECO:0000313" key="1">
    <source>
        <dbReference type="EMBL" id="GIY93961.1"/>
    </source>
</evidence>
<accession>A0AAV4XJ20</accession>
<dbReference type="AlphaFoldDB" id="A0AAV4XJ20"/>
<reference evidence="1 2" key="1">
    <citation type="submission" date="2021-06" db="EMBL/GenBank/DDBJ databases">
        <title>Caerostris extrusa draft genome.</title>
        <authorList>
            <person name="Kono N."/>
            <person name="Arakawa K."/>
        </authorList>
    </citation>
    <scope>NUCLEOTIDE SEQUENCE [LARGE SCALE GENOMIC DNA]</scope>
</reference>
<sequence>MVFKGENPLRGELAIRSLLFSGEISDMRARYSITPSTLNEEQEQVFLWTVVLRLTSGTGYKLFALFGGGRRVDVSTRWDLR</sequence>
<keyword evidence="2" id="KW-1185">Reference proteome</keyword>
<dbReference type="EMBL" id="BPLR01000332">
    <property type="protein sequence ID" value="GIY93961.1"/>
    <property type="molecule type" value="Genomic_DNA"/>
</dbReference>
<gene>
    <name evidence="1" type="ORF">CEXT_684661</name>
</gene>
<name>A0AAV4XJ20_CAEEX</name>
<proteinExistence type="predicted"/>
<protein>
    <submittedName>
        <fullName evidence="1">Uncharacterized protein</fullName>
    </submittedName>
</protein>
<organism evidence="1 2">
    <name type="scientific">Caerostris extrusa</name>
    <name type="common">Bark spider</name>
    <name type="synonym">Caerostris bankana</name>
    <dbReference type="NCBI Taxonomy" id="172846"/>
    <lineage>
        <taxon>Eukaryota</taxon>
        <taxon>Metazoa</taxon>
        <taxon>Ecdysozoa</taxon>
        <taxon>Arthropoda</taxon>
        <taxon>Chelicerata</taxon>
        <taxon>Arachnida</taxon>
        <taxon>Araneae</taxon>
        <taxon>Araneomorphae</taxon>
        <taxon>Entelegynae</taxon>
        <taxon>Araneoidea</taxon>
        <taxon>Araneidae</taxon>
        <taxon>Caerostris</taxon>
    </lineage>
</organism>
<dbReference type="Proteomes" id="UP001054945">
    <property type="component" value="Unassembled WGS sequence"/>
</dbReference>
<evidence type="ECO:0000313" key="2">
    <source>
        <dbReference type="Proteomes" id="UP001054945"/>
    </source>
</evidence>
<comment type="caution">
    <text evidence="1">The sequence shown here is derived from an EMBL/GenBank/DDBJ whole genome shotgun (WGS) entry which is preliminary data.</text>
</comment>